<protein>
    <submittedName>
        <fullName evidence="1">Uncharacterized protein</fullName>
    </submittedName>
</protein>
<dbReference type="Proteomes" id="UP001498469">
    <property type="component" value="Unassembled WGS sequence"/>
</dbReference>
<reference evidence="1 2" key="1">
    <citation type="submission" date="2023-11" db="EMBL/GenBank/DDBJ databases">
        <title>Draft genome sequence of a psychrophilic Clostridium strain from permafrost water brine.</title>
        <authorList>
            <person name="Shcherbakova V.A."/>
            <person name="Trubitsyn V.E."/>
            <person name="Zakharyuk A.G."/>
        </authorList>
    </citation>
    <scope>NUCLEOTIDE SEQUENCE [LARGE SCALE GENOMIC DNA]</scope>
    <source>
        <strain evidence="1 2">14F</strain>
    </source>
</reference>
<evidence type="ECO:0000313" key="2">
    <source>
        <dbReference type="Proteomes" id="UP001498469"/>
    </source>
</evidence>
<evidence type="ECO:0000313" key="1">
    <source>
        <dbReference type="EMBL" id="MEF2110883.1"/>
    </source>
</evidence>
<accession>A0ABU7UI33</accession>
<gene>
    <name evidence="1" type="ORF">SJI18_01010</name>
</gene>
<comment type="caution">
    <text evidence="1">The sequence shown here is derived from an EMBL/GenBank/DDBJ whole genome shotgun (WGS) entry which is preliminary data.</text>
</comment>
<proteinExistence type="predicted"/>
<sequence>MKNKVRVFKGKLRAIKLIFKADVMVITNDNYGGTQINVKIN</sequence>
<dbReference type="EMBL" id="JAZHFS010000001">
    <property type="protein sequence ID" value="MEF2110883.1"/>
    <property type="molecule type" value="Genomic_DNA"/>
</dbReference>
<keyword evidence="2" id="KW-1185">Reference proteome</keyword>
<dbReference type="RefSeq" id="WP_301182924.1">
    <property type="nucleotide sequence ID" value="NZ_JAZHFS010000001.1"/>
</dbReference>
<organism evidence="1 2">
    <name type="scientific">Clostridium frigoriphilum</name>
    <dbReference type="NCBI Taxonomy" id="443253"/>
    <lineage>
        <taxon>Bacteria</taxon>
        <taxon>Bacillati</taxon>
        <taxon>Bacillota</taxon>
        <taxon>Clostridia</taxon>
        <taxon>Eubacteriales</taxon>
        <taxon>Clostridiaceae</taxon>
        <taxon>Clostridium</taxon>
    </lineage>
</organism>
<name>A0ABU7UI33_9CLOT</name>